<evidence type="ECO:0000313" key="2">
    <source>
        <dbReference type="EMBL" id="KAJ8867508.1"/>
    </source>
</evidence>
<protein>
    <submittedName>
        <fullName evidence="2">Uncharacterized protein</fullName>
    </submittedName>
</protein>
<feature type="region of interest" description="Disordered" evidence="1">
    <location>
        <begin position="380"/>
        <end position="399"/>
    </location>
</feature>
<gene>
    <name evidence="2" type="ORF">PR048_031310</name>
</gene>
<keyword evidence="3" id="KW-1185">Reference proteome</keyword>
<sequence>MRRWACVLVSPVSLPRFLAKYAQSSVVNKNADYSLMYKAVKFVLSPEDDTNFAGLFLNVRRSLESTIEWELPRSFSGCCVNLQATNHSREHALHRKDSLTATDYVLAAAVFIKAPWHQLRPVPPRILYGDRTISEGPAACLNFRRCYIPTSRHCLLGGGPRFINARQSALSLQKWNTVVTHSVVGRARSLIGRARLWHGPRLIGRDRKISRINFRTSRSPVAQSVGAPPIWGVGGSRFESQDKIDFKHVYAEVTFAVGSEFVRDALVASEPIARKQEANPIPPGVRKSAKTSNSFSTNRCLGAAVVEWLALPPPTNANRVQSLAGSLPCFRMWESCRTMPLASGFSRRSPPPIHSGAVRFDHLHRLLKATQISPLANKVLPGQGTLPINGGRSASPFNL</sequence>
<evidence type="ECO:0000256" key="1">
    <source>
        <dbReference type="SAM" id="MobiDB-lite"/>
    </source>
</evidence>
<proteinExistence type="predicted"/>
<dbReference type="Proteomes" id="UP001159363">
    <property type="component" value="Chromosome 14"/>
</dbReference>
<organism evidence="2 3">
    <name type="scientific">Dryococelus australis</name>
    <dbReference type="NCBI Taxonomy" id="614101"/>
    <lineage>
        <taxon>Eukaryota</taxon>
        <taxon>Metazoa</taxon>
        <taxon>Ecdysozoa</taxon>
        <taxon>Arthropoda</taxon>
        <taxon>Hexapoda</taxon>
        <taxon>Insecta</taxon>
        <taxon>Pterygota</taxon>
        <taxon>Neoptera</taxon>
        <taxon>Polyneoptera</taxon>
        <taxon>Phasmatodea</taxon>
        <taxon>Verophasmatodea</taxon>
        <taxon>Anareolatae</taxon>
        <taxon>Phasmatidae</taxon>
        <taxon>Eurycanthinae</taxon>
        <taxon>Dryococelus</taxon>
    </lineage>
</organism>
<evidence type="ECO:0000313" key="3">
    <source>
        <dbReference type="Proteomes" id="UP001159363"/>
    </source>
</evidence>
<dbReference type="EMBL" id="JARBHB010000015">
    <property type="protein sequence ID" value="KAJ8867508.1"/>
    <property type="molecule type" value="Genomic_DNA"/>
</dbReference>
<comment type="caution">
    <text evidence="2">The sequence shown here is derived from an EMBL/GenBank/DDBJ whole genome shotgun (WGS) entry which is preliminary data.</text>
</comment>
<name>A0ABQ9G7Z6_9NEOP</name>
<accession>A0ABQ9G7Z6</accession>
<reference evidence="2 3" key="1">
    <citation type="submission" date="2023-02" db="EMBL/GenBank/DDBJ databases">
        <title>LHISI_Scaffold_Assembly.</title>
        <authorList>
            <person name="Stuart O.P."/>
            <person name="Cleave R."/>
            <person name="Magrath M.J.L."/>
            <person name="Mikheyev A.S."/>
        </authorList>
    </citation>
    <scope>NUCLEOTIDE SEQUENCE [LARGE SCALE GENOMIC DNA]</scope>
    <source>
        <strain evidence="2">Daus_M_001</strain>
        <tissue evidence="2">Leg muscle</tissue>
    </source>
</reference>